<gene>
    <name evidence="2" type="ORF">HKW67_18735</name>
</gene>
<dbReference type="PANTHER" id="PTHR47642:SF5">
    <property type="entry name" value="ATP-DEPENDENT DNA HELICASE"/>
    <property type="match status" value="1"/>
</dbReference>
<dbReference type="AlphaFoldDB" id="A0A6M4IUG7"/>
<dbReference type="InterPro" id="IPR027417">
    <property type="entry name" value="P-loop_NTPase"/>
</dbReference>
<evidence type="ECO:0000313" key="3">
    <source>
        <dbReference type="Proteomes" id="UP000500938"/>
    </source>
</evidence>
<protein>
    <submittedName>
        <fullName evidence="2">AAA family ATPase</fullName>
    </submittedName>
</protein>
<dbReference type="Gene3D" id="2.30.30.940">
    <property type="match status" value="1"/>
</dbReference>
<accession>A0A6M4IUG7</accession>
<dbReference type="PANTHER" id="PTHR47642">
    <property type="entry name" value="ATP-DEPENDENT DNA HELICASE"/>
    <property type="match status" value="1"/>
</dbReference>
<dbReference type="SMART" id="SM00382">
    <property type="entry name" value="AAA"/>
    <property type="match status" value="1"/>
</dbReference>
<proteinExistence type="predicted"/>
<sequence length="540" mass="60059">MSSLPPAPSAPAAPLHTDAGLHLLRFMRDGDLLVFDEKRPGDGFAQFYSLERNELRKFVRDAVRTKLERVREQDLCQSAFDKYRAYLATLPPEKAPMPRKAVQAARRMAVAESGGSAELAELYDLLDVRDPRPLFVTGRAGTGKSTVLRQLAAAQGSKCVVLAPTGLAALNAGGQTIHSFFRFPLKPLTARDIQGGKWLQVARKLDMLIIDEISMVRADVVDAIDVAMRMAKGNDLPFGGVRIVMFGDPFQLPPIVSKEQAGAFGDLWYDTPHFFDAAVFKYDPLSTIEFRTVYRQRDPVWIALLDRVRTATPSGDDYRLLHTRIDRATDDELDETIILTARRLDAERVNKRRLDALDDAPATFSAERSGTFGSQVGTGTFKQDPAPDPLVLKRGARVMFVKNDPEENWVNGSLGEVQAISATGVLVKLDSGAIVTVDAQEWQQLEYWYDDEADEIRQKVVGRYKQMPLQLAWAVTIHKSQGLTFDRVHVHLGRGAFSPGQTYVALSRCRTMEGMTLESPIGAGDMRCDQRVVEFMARMA</sequence>
<evidence type="ECO:0000313" key="2">
    <source>
        <dbReference type="EMBL" id="QJR37399.1"/>
    </source>
</evidence>
<dbReference type="GO" id="GO:0006281">
    <property type="term" value="P:DNA repair"/>
    <property type="evidence" value="ECO:0007669"/>
    <property type="project" value="InterPro"/>
</dbReference>
<dbReference type="InterPro" id="IPR051055">
    <property type="entry name" value="PIF1_helicase"/>
</dbReference>
<keyword evidence="3" id="KW-1185">Reference proteome</keyword>
<feature type="domain" description="AAA+ ATPase" evidence="1">
    <location>
        <begin position="130"/>
        <end position="405"/>
    </location>
</feature>
<dbReference type="InterPro" id="IPR010285">
    <property type="entry name" value="DNA_helicase_pif1-like_DEAD"/>
</dbReference>
<dbReference type="GO" id="GO:0000723">
    <property type="term" value="P:telomere maintenance"/>
    <property type="evidence" value="ECO:0007669"/>
    <property type="project" value="InterPro"/>
</dbReference>
<dbReference type="EMBL" id="CP053085">
    <property type="protein sequence ID" value="QJR37399.1"/>
    <property type="molecule type" value="Genomic_DNA"/>
</dbReference>
<dbReference type="GO" id="GO:0003678">
    <property type="term" value="F:DNA helicase activity"/>
    <property type="evidence" value="ECO:0007669"/>
    <property type="project" value="InterPro"/>
</dbReference>
<organism evidence="2 3">
    <name type="scientific">Gemmatimonas groenlandica</name>
    <dbReference type="NCBI Taxonomy" id="2732249"/>
    <lineage>
        <taxon>Bacteria</taxon>
        <taxon>Pseudomonadati</taxon>
        <taxon>Gemmatimonadota</taxon>
        <taxon>Gemmatimonadia</taxon>
        <taxon>Gemmatimonadales</taxon>
        <taxon>Gemmatimonadaceae</taxon>
        <taxon>Gemmatimonas</taxon>
    </lineage>
</organism>
<reference evidence="2 3" key="1">
    <citation type="submission" date="2020-05" db="EMBL/GenBank/DDBJ databases">
        <title>Complete genome sequence of Gemmatimonas greenlandica TET16.</title>
        <authorList>
            <person name="Zeng Y."/>
        </authorList>
    </citation>
    <scope>NUCLEOTIDE SEQUENCE [LARGE SCALE GENOMIC DNA]</scope>
    <source>
        <strain evidence="2 3">TET16</strain>
    </source>
</reference>
<dbReference type="KEGG" id="ggr:HKW67_18735"/>
<dbReference type="RefSeq" id="WP_171226834.1">
    <property type="nucleotide sequence ID" value="NZ_CP053085.1"/>
</dbReference>
<dbReference type="InterPro" id="IPR003593">
    <property type="entry name" value="AAA+_ATPase"/>
</dbReference>
<dbReference type="SUPFAM" id="SSF52540">
    <property type="entry name" value="P-loop containing nucleoside triphosphate hydrolases"/>
    <property type="match status" value="2"/>
</dbReference>
<dbReference type="Pfam" id="PF05970">
    <property type="entry name" value="PIF1"/>
    <property type="match status" value="1"/>
</dbReference>
<dbReference type="CDD" id="cd18809">
    <property type="entry name" value="SF1_C_RecD"/>
    <property type="match status" value="1"/>
</dbReference>
<name>A0A6M4IUG7_9BACT</name>
<evidence type="ECO:0000259" key="1">
    <source>
        <dbReference type="SMART" id="SM00382"/>
    </source>
</evidence>
<dbReference type="Gene3D" id="3.40.50.300">
    <property type="entry name" value="P-loop containing nucleotide triphosphate hydrolases"/>
    <property type="match status" value="1"/>
</dbReference>
<dbReference type="Proteomes" id="UP000500938">
    <property type="component" value="Chromosome"/>
</dbReference>